<feature type="transmembrane region" description="Helical" evidence="2">
    <location>
        <begin position="559"/>
        <end position="587"/>
    </location>
</feature>
<feature type="compositionally biased region" description="Basic and acidic residues" evidence="1">
    <location>
        <begin position="260"/>
        <end position="273"/>
    </location>
</feature>
<protein>
    <submittedName>
        <fullName evidence="3">Uncharacterized protein</fullName>
    </submittedName>
</protein>
<feature type="compositionally biased region" description="Acidic residues" evidence="1">
    <location>
        <begin position="30"/>
        <end position="39"/>
    </location>
</feature>
<dbReference type="PANTHER" id="PTHR15967">
    <property type="entry name" value="E2F-ASSOCIATED PHOSPHOPROTEIN"/>
    <property type="match status" value="1"/>
</dbReference>
<evidence type="ECO:0000313" key="3">
    <source>
        <dbReference type="EMBL" id="GMR44305.1"/>
    </source>
</evidence>
<gene>
    <name evidence="3" type="ORF">PMAYCL1PPCAC_14500</name>
</gene>
<feature type="transmembrane region" description="Helical" evidence="2">
    <location>
        <begin position="517"/>
        <end position="539"/>
    </location>
</feature>
<keyword evidence="2" id="KW-0472">Membrane</keyword>
<feature type="compositionally biased region" description="Basic and acidic residues" evidence="1">
    <location>
        <begin position="19"/>
        <end position="29"/>
    </location>
</feature>
<sequence length="603" mass="67950">MDRLVPFERLQDDYYVGDTIRDGGGHADSDDGSSSDDEVQTALKEIAGYGPDHNCMGEKIGGKTEFEQEMDDELDDRMSDYVRSTMRSEAAKGGEGEQKKEDGSMEEDVDMPPLEEQSEGEEGKPMATSPVKSALRTQKRRSEQAGKEKEKEDVEMAEEGEEKKKVKFADPEGVNESKENEKDKKDKEMEEEEYSSSSEESDDGEEQDNPIKVAARAARKASKEARKKEKSSKTLPDFYNPSEDDDNEEWVQKRRRSNQGKKDDGRKVNPKQIRLEDGSDAVLSCPGCMVLLTRDCQRHEVYKDQYRAMFVENCRVDDEEQLTIEKTGKEKRRERQRRRKDGQSDPVPGEGDMFKAVRCAVCTTKVAVIDHDEVYHFFNMSGAYPVLPSAPVDEPPPPSYDNAMDSDGLPPSYDELYGQFQQVDSPSAFAKFINGAFEALSRTVTATVIFALLNIVPIGMIVIGSVNEENCAAQPKIPTWLIVLGSLYLVKAAVSAYAKWKQSKIPTLYRPHICIRLFNLLLSVGLLVWFIMGSVWVFGVSPQGSKGDPKYCDHFMYTFAFIFIILSYVILALSCFACCCCCCFICCREPREQRERSAEYSGF</sequence>
<name>A0AAN4ZUM6_9BILA</name>
<feature type="region of interest" description="Disordered" evidence="1">
    <location>
        <begin position="16"/>
        <end position="273"/>
    </location>
</feature>
<evidence type="ECO:0000313" key="4">
    <source>
        <dbReference type="Proteomes" id="UP001328107"/>
    </source>
</evidence>
<feature type="non-terminal residue" evidence="3">
    <location>
        <position position="603"/>
    </location>
</feature>
<feature type="transmembrane region" description="Helical" evidence="2">
    <location>
        <begin position="444"/>
        <end position="465"/>
    </location>
</feature>
<accession>A0AAN4ZUM6</accession>
<dbReference type="InterPro" id="IPR019370">
    <property type="entry name" value="E2F-assoc_phosphoprotein"/>
</dbReference>
<dbReference type="PANTHER" id="PTHR15967:SF0">
    <property type="entry name" value="E2F-ASSOCIATED PHOSPHOPROTEIN"/>
    <property type="match status" value="1"/>
</dbReference>
<reference evidence="4" key="1">
    <citation type="submission" date="2022-10" db="EMBL/GenBank/DDBJ databases">
        <title>Genome assembly of Pristionchus species.</title>
        <authorList>
            <person name="Yoshida K."/>
            <person name="Sommer R.J."/>
        </authorList>
    </citation>
    <scope>NUCLEOTIDE SEQUENCE [LARGE SCALE GENOMIC DNA]</scope>
    <source>
        <strain evidence="4">RS5460</strain>
    </source>
</reference>
<dbReference type="GO" id="GO:0005634">
    <property type="term" value="C:nucleus"/>
    <property type="evidence" value="ECO:0007669"/>
    <property type="project" value="TreeGrafter"/>
</dbReference>
<dbReference type="AlphaFoldDB" id="A0AAN4ZUM6"/>
<feature type="compositionally biased region" description="Basic and acidic residues" evidence="1">
    <location>
        <begin position="89"/>
        <end position="103"/>
    </location>
</feature>
<comment type="caution">
    <text evidence="3">The sequence shown here is derived from an EMBL/GenBank/DDBJ whole genome shotgun (WGS) entry which is preliminary data.</text>
</comment>
<feature type="region of interest" description="Disordered" evidence="1">
    <location>
        <begin position="325"/>
        <end position="349"/>
    </location>
</feature>
<organism evidence="3 4">
    <name type="scientific">Pristionchus mayeri</name>
    <dbReference type="NCBI Taxonomy" id="1317129"/>
    <lineage>
        <taxon>Eukaryota</taxon>
        <taxon>Metazoa</taxon>
        <taxon>Ecdysozoa</taxon>
        <taxon>Nematoda</taxon>
        <taxon>Chromadorea</taxon>
        <taxon>Rhabditida</taxon>
        <taxon>Rhabditina</taxon>
        <taxon>Diplogasteromorpha</taxon>
        <taxon>Diplogasteroidea</taxon>
        <taxon>Neodiplogasteridae</taxon>
        <taxon>Pristionchus</taxon>
    </lineage>
</organism>
<dbReference type="Pfam" id="PF10238">
    <property type="entry name" value="Eapp_C"/>
    <property type="match status" value="1"/>
</dbReference>
<keyword evidence="2" id="KW-1133">Transmembrane helix</keyword>
<feature type="compositionally biased region" description="Acidic residues" evidence="1">
    <location>
        <begin position="189"/>
        <end position="208"/>
    </location>
</feature>
<evidence type="ECO:0000256" key="2">
    <source>
        <dbReference type="SAM" id="Phobius"/>
    </source>
</evidence>
<evidence type="ECO:0000256" key="1">
    <source>
        <dbReference type="SAM" id="MobiDB-lite"/>
    </source>
</evidence>
<feature type="compositionally biased region" description="Basic and acidic residues" evidence="1">
    <location>
        <begin position="161"/>
        <end position="188"/>
    </location>
</feature>
<keyword evidence="2" id="KW-0812">Transmembrane</keyword>
<proteinExistence type="predicted"/>
<keyword evidence="4" id="KW-1185">Reference proteome</keyword>
<feature type="compositionally biased region" description="Basic and acidic residues" evidence="1">
    <location>
        <begin position="140"/>
        <end position="154"/>
    </location>
</feature>
<dbReference type="EMBL" id="BTRK01000003">
    <property type="protein sequence ID" value="GMR44305.1"/>
    <property type="molecule type" value="Genomic_DNA"/>
</dbReference>
<dbReference type="Proteomes" id="UP001328107">
    <property type="component" value="Unassembled WGS sequence"/>
</dbReference>